<evidence type="ECO:0000313" key="2">
    <source>
        <dbReference type="EMBL" id="MBB3037383.1"/>
    </source>
</evidence>
<evidence type="ECO:0000313" key="3">
    <source>
        <dbReference type="Proteomes" id="UP000567922"/>
    </source>
</evidence>
<comment type="caution">
    <text evidence="2">The sequence shown here is derived from an EMBL/GenBank/DDBJ whole genome shotgun (WGS) entry which is preliminary data.</text>
</comment>
<accession>A0A839RMZ2</accession>
<proteinExistence type="predicted"/>
<gene>
    <name evidence="2" type="ORF">FHU29_001832</name>
</gene>
<dbReference type="GO" id="GO:0010181">
    <property type="term" value="F:FMN binding"/>
    <property type="evidence" value="ECO:0007669"/>
    <property type="project" value="TreeGrafter"/>
</dbReference>
<dbReference type="InterPro" id="IPR029039">
    <property type="entry name" value="Flavoprotein-like_sf"/>
</dbReference>
<dbReference type="GO" id="GO:0005829">
    <property type="term" value="C:cytosol"/>
    <property type="evidence" value="ECO:0007669"/>
    <property type="project" value="TreeGrafter"/>
</dbReference>
<sequence>MSTRASTAFPLRVLLLVGSIRAGRFGHVPAAWAAERARERDDIDLDVADLADIRLPVVLPGDDEHAPVAEEVAMLGKRIQAADAVVIVTPVYNRGYPASLKNAIDWFHEEWAATPVGFVSYGGVSGGIEAVEQLRSVFAELRTMTIRNVLSFANFWERFDNEGQPVNADSARAAATAFFDQLLWWARALRSARREAA</sequence>
<dbReference type="Pfam" id="PF03358">
    <property type="entry name" value="FMN_red"/>
    <property type="match status" value="1"/>
</dbReference>
<dbReference type="Proteomes" id="UP000567922">
    <property type="component" value="Unassembled WGS sequence"/>
</dbReference>
<organism evidence="2 3">
    <name type="scientific">Hoyosella altamirensis</name>
    <dbReference type="NCBI Taxonomy" id="616997"/>
    <lineage>
        <taxon>Bacteria</taxon>
        <taxon>Bacillati</taxon>
        <taxon>Actinomycetota</taxon>
        <taxon>Actinomycetes</taxon>
        <taxon>Mycobacteriales</taxon>
        <taxon>Hoyosellaceae</taxon>
        <taxon>Hoyosella</taxon>
    </lineage>
</organism>
<protein>
    <submittedName>
        <fullName evidence="2">NAD(P)H-dependent FMN reductase</fullName>
    </submittedName>
</protein>
<dbReference type="Gene3D" id="3.40.50.360">
    <property type="match status" value="1"/>
</dbReference>
<name>A0A839RMZ2_9ACTN</name>
<dbReference type="InterPro" id="IPR050712">
    <property type="entry name" value="NAD(P)H-dep_reductase"/>
</dbReference>
<dbReference type="AlphaFoldDB" id="A0A839RMZ2"/>
<dbReference type="InterPro" id="IPR005025">
    <property type="entry name" value="FMN_Rdtase-like_dom"/>
</dbReference>
<dbReference type="OrthoDB" id="9812295at2"/>
<feature type="domain" description="NADPH-dependent FMN reductase-like" evidence="1">
    <location>
        <begin position="12"/>
        <end position="156"/>
    </location>
</feature>
<dbReference type="RefSeq" id="WP_064441149.1">
    <property type="nucleotide sequence ID" value="NZ_BDDI01000012.1"/>
</dbReference>
<reference evidence="2 3" key="1">
    <citation type="submission" date="2020-08" db="EMBL/GenBank/DDBJ databases">
        <title>Sequencing the genomes of 1000 actinobacteria strains.</title>
        <authorList>
            <person name="Klenk H.-P."/>
        </authorList>
    </citation>
    <scope>NUCLEOTIDE SEQUENCE [LARGE SCALE GENOMIC DNA]</scope>
    <source>
        <strain evidence="2 3">DSM 45258</strain>
    </source>
</reference>
<dbReference type="SUPFAM" id="SSF52218">
    <property type="entry name" value="Flavoproteins"/>
    <property type="match status" value="1"/>
</dbReference>
<keyword evidence="3" id="KW-1185">Reference proteome</keyword>
<dbReference type="EMBL" id="JACHWS010000002">
    <property type="protein sequence ID" value="MBB3037383.1"/>
    <property type="molecule type" value="Genomic_DNA"/>
</dbReference>
<dbReference type="PANTHER" id="PTHR30543:SF21">
    <property type="entry name" value="NAD(P)H-DEPENDENT FMN REDUCTASE LOT6"/>
    <property type="match status" value="1"/>
</dbReference>
<evidence type="ECO:0000259" key="1">
    <source>
        <dbReference type="Pfam" id="PF03358"/>
    </source>
</evidence>
<dbReference type="GO" id="GO:0016491">
    <property type="term" value="F:oxidoreductase activity"/>
    <property type="evidence" value="ECO:0007669"/>
    <property type="project" value="InterPro"/>
</dbReference>
<dbReference type="PANTHER" id="PTHR30543">
    <property type="entry name" value="CHROMATE REDUCTASE"/>
    <property type="match status" value="1"/>
</dbReference>